<dbReference type="InterPro" id="IPR045851">
    <property type="entry name" value="AMP-bd_C_sf"/>
</dbReference>
<dbReference type="GO" id="GO:0047475">
    <property type="term" value="F:phenylacetate-CoA ligase activity"/>
    <property type="evidence" value="ECO:0007669"/>
    <property type="project" value="UniProtKB-EC"/>
</dbReference>
<dbReference type="SUPFAM" id="SSF56801">
    <property type="entry name" value="Acetyl-CoA synthetase-like"/>
    <property type="match status" value="1"/>
</dbReference>
<evidence type="ECO:0000256" key="3">
    <source>
        <dbReference type="ARBA" id="ARBA00022741"/>
    </source>
</evidence>
<dbReference type="InterPro" id="IPR011880">
    <property type="entry name" value="PA_CoA_ligase"/>
</dbReference>
<dbReference type="Gene3D" id="3.40.50.12780">
    <property type="entry name" value="N-terminal domain of ligase-like"/>
    <property type="match status" value="1"/>
</dbReference>
<dbReference type="Gene3D" id="3.30.300.30">
    <property type="match status" value="1"/>
</dbReference>
<dbReference type="GO" id="GO:0000166">
    <property type="term" value="F:nucleotide binding"/>
    <property type="evidence" value="ECO:0007669"/>
    <property type="project" value="UniProtKB-KW"/>
</dbReference>
<dbReference type="FunFam" id="3.40.50.12780:FF:000016">
    <property type="entry name" value="Phenylacetate-coenzyme A ligase"/>
    <property type="match status" value="1"/>
</dbReference>
<dbReference type="PANTHER" id="PTHR43439:SF1">
    <property type="entry name" value="PHENYLACETATE-COENZYME A LIGASE"/>
    <property type="match status" value="1"/>
</dbReference>
<protein>
    <recommendedName>
        <fullName evidence="7 9">Phenylacetate-coenzyme A ligase</fullName>
        <ecNumber evidence="6 9">6.2.1.30</ecNumber>
    </recommendedName>
    <alternativeName>
        <fullName evidence="8 9">Phenylacetyl-CoA ligase</fullName>
    </alternativeName>
</protein>
<gene>
    <name evidence="12" type="primary">paaF</name>
    <name evidence="12" type="ORF">IPJ27_03375</name>
</gene>
<organism evidence="12 13">
    <name type="scientific">Candidatus Accumulibacter proximus</name>
    <dbReference type="NCBI Taxonomy" id="2954385"/>
    <lineage>
        <taxon>Bacteria</taxon>
        <taxon>Pseudomonadati</taxon>
        <taxon>Pseudomonadota</taxon>
        <taxon>Betaproteobacteria</taxon>
        <taxon>Candidatus Accumulibacter</taxon>
    </lineage>
</organism>
<comment type="caution">
    <text evidence="12">The sequence shown here is derived from an EMBL/GenBank/DDBJ whole genome shotgun (WGS) entry which is preliminary data.</text>
</comment>
<dbReference type="GO" id="GO:0010124">
    <property type="term" value="P:phenylacetate catabolic process"/>
    <property type="evidence" value="ECO:0007669"/>
    <property type="project" value="UniProtKB-UniRule"/>
</dbReference>
<keyword evidence="2 9" id="KW-0436">Ligase</keyword>
<keyword evidence="3 9" id="KW-0547">Nucleotide-binding</keyword>
<comment type="similarity">
    <text evidence="5 9">Belongs to the phenylacetyl-CoA ligase family.</text>
</comment>
<dbReference type="EC" id="6.2.1.30" evidence="6 9"/>
<evidence type="ECO:0000256" key="6">
    <source>
        <dbReference type="ARBA" id="ARBA00066629"/>
    </source>
</evidence>
<sequence length="441" mass="49687">MVAASRVNAHDNAYEPIETASRDEISALQIERLRWSLRHAYENVEHYRQKFDAHGAHPDDLKTLDDLRKFPFTTKDDLRQNYPFKMFAVPRDQVVRVHASSGTTGQPTVVGYTQDDIDMWATLMARSIHAAGGRRGDMVHIGYGYGLFTGGLGAHYGAERLGCTVIPMSGGQTEKQVQLITDFQPDIIMVTPSYLLNLADEFKRQRIDPTSTGLRVGLFGAEPWTQQMRLEIEGSFAIDAIDLYGLSEVIGPGVASECVESKDGPVIWEDHFYPEVIDPATGEVLPDGRHGELVFTSLTKQALPMIRYRTRDLTCLLPPTARSMRRIDKITGRSDDMLIIRGVNVFPSQIEELILKQPKLSPHYLIEVWRDGHLDSVAVNVELKREFRYLPTVDKEYVAHALQRHIKSLIGISTEVRIADIGGIERSLGKARRVVDKRPRE</sequence>
<reference evidence="12 13" key="1">
    <citation type="submission" date="2020-10" db="EMBL/GenBank/DDBJ databases">
        <title>Connecting structure to function with the recovery of over 1000 high-quality activated sludge metagenome-assembled genomes encoding full-length rRNA genes using long-read sequencing.</title>
        <authorList>
            <person name="Singleton C.M."/>
            <person name="Petriglieri F."/>
            <person name="Kristensen J.M."/>
            <person name="Kirkegaard R.H."/>
            <person name="Michaelsen T.Y."/>
            <person name="Andersen M.H."/>
            <person name="Karst S.M."/>
            <person name="Dueholm M.S."/>
            <person name="Nielsen P.H."/>
            <person name="Albertsen M."/>
        </authorList>
    </citation>
    <scope>NUCLEOTIDE SEQUENCE [LARGE SCALE GENOMIC DNA]</scope>
    <source>
        <strain evidence="12">EsbW_18-Q3-R4-48_BATAC.285</strain>
    </source>
</reference>
<dbReference type="InterPro" id="IPR042099">
    <property type="entry name" value="ANL_N_sf"/>
</dbReference>
<dbReference type="EMBL" id="JADJMH010000001">
    <property type="protein sequence ID" value="MBK7673865.1"/>
    <property type="molecule type" value="Genomic_DNA"/>
</dbReference>
<dbReference type="Proteomes" id="UP000697998">
    <property type="component" value="Unassembled WGS sequence"/>
</dbReference>
<dbReference type="PANTHER" id="PTHR43439">
    <property type="entry name" value="PHENYLACETATE-COENZYME A LIGASE"/>
    <property type="match status" value="1"/>
</dbReference>
<evidence type="ECO:0000256" key="1">
    <source>
        <dbReference type="ARBA" id="ARBA00011245"/>
    </source>
</evidence>
<evidence type="ECO:0000256" key="5">
    <source>
        <dbReference type="ARBA" id="ARBA00061566"/>
    </source>
</evidence>
<dbReference type="InterPro" id="IPR028154">
    <property type="entry name" value="AMP-dep_Lig_C"/>
</dbReference>
<comment type="subunit">
    <text evidence="1">Monomer.</text>
</comment>
<dbReference type="Pfam" id="PF14535">
    <property type="entry name" value="AMP-binding_C_2"/>
    <property type="match status" value="1"/>
</dbReference>
<comment type="function">
    <text evidence="9">Catalyzes the activation of phenylacetic acid (PA) to phenylacetyl-CoA (PA-CoA).</text>
</comment>
<dbReference type="Pfam" id="PF00501">
    <property type="entry name" value="AMP-binding"/>
    <property type="match status" value="1"/>
</dbReference>
<evidence type="ECO:0000259" key="11">
    <source>
        <dbReference type="Pfam" id="PF14535"/>
    </source>
</evidence>
<evidence type="ECO:0000313" key="13">
    <source>
        <dbReference type="Proteomes" id="UP000697998"/>
    </source>
</evidence>
<accession>A0A935UFY8</accession>
<evidence type="ECO:0000259" key="10">
    <source>
        <dbReference type="Pfam" id="PF00501"/>
    </source>
</evidence>
<feature type="domain" description="AMP-dependent synthetase/ligase" evidence="10">
    <location>
        <begin position="85"/>
        <end position="296"/>
    </location>
</feature>
<dbReference type="AlphaFoldDB" id="A0A935UFY8"/>
<evidence type="ECO:0000313" key="12">
    <source>
        <dbReference type="EMBL" id="MBK7673865.1"/>
    </source>
</evidence>
<comment type="pathway">
    <text evidence="4 9">Aromatic compound metabolism; phenylacetate degradation.</text>
</comment>
<dbReference type="PIRSF" id="PIRSF006444">
    <property type="entry name" value="PaaK"/>
    <property type="match status" value="1"/>
</dbReference>
<feature type="domain" description="AMP-dependent ligase C-terminal" evidence="11">
    <location>
        <begin position="342"/>
        <end position="438"/>
    </location>
</feature>
<proteinExistence type="inferred from homology"/>
<evidence type="ECO:0000256" key="4">
    <source>
        <dbReference type="ARBA" id="ARBA00060591"/>
    </source>
</evidence>
<evidence type="ECO:0000256" key="8">
    <source>
        <dbReference type="ARBA" id="ARBA00075111"/>
    </source>
</evidence>
<evidence type="ECO:0000256" key="7">
    <source>
        <dbReference type="ARBA" id="ARBA00068695"/>
    </source>
</evidence>
<evidence type="ECO:0000256" key="2">
    <source>
        <dbReference type="ARBA" id="ARBA00022598"/>
    </source>
</evidence>
<name>A0A935UFY8_9PROT</name>
<dbReference type="InterPro" id="IPR049623">
    <property type="entry name" value="PA_CoA_lig_proteobact_actino"/>
</dbReference>
<evidence type="ECO:0000256" key="9">
    <source>
        <dbReference type="PIRNR" id="PIRNR006444"/>
    </source>
</evidence>
<dbReference type="InterPro" id="IPR051414">
    <property type="entry name" value="Adenylate-forming_Reductase"/>
</dbReference>
<dbReference type="InterPro" id="IPR000873">
    <property type="entry name" value="AMP-dep_synth/lig_dom"/>
</dbReference>
<dbReference type="CDD" id="cd05913">
    <property type="entry name" value="PaaK"/>
    <property type="match status" value="1"/>
</dbReference>
<dbReference type="NCBIfam" id="TIGR02155">
    <property type="entry name" value="PA_CoA_ligase"/>
    <property type="match status" value="1"/>
</dbReference>
<comment type="catalytic activity">
    <reaction evidence="9">
        <text>2-phenylacetate + ATP + CoA = phenylacetyl-CoA + AMP + diphosphate</text>
        <dbReference type="Rhea" id="RHEA:20956"/>
        <dbReference type="ChEBI" id="CHEBI:18401"/>
        <dbReference type="ChEBI" id="CHEBI:30616"/>
        <dbReference type="ChEBI" id="CHEBI:33019"/>
        <dbReference type="ChEBI" id="CHEBI:57287"/>
        <dbReference type="ChEBI" id="CHEBI:57390"/>
        <dbReference type="ChEBI" id="CHEBI:456215"/>
        <dbReference type="EC" id="6.2.1.30"/>
    </reaction>
</comment>